<dbReference type="AlphaFoldDB" id="A0A2A2K3L0"/>
<dbReference type="Gene3D" id="1.10.490.10">
    <property type="entry name" value="Globins"/>
    <property type="match status" value="1"/>
</dbReference>
<sequence>MSWKIFRIVLKFYCCGSRKPSKRPNRRRRYVSTDLSDGEIEAIREIWKRAREGNIGQKILFELLQKRPSFAAFYGIKEKLLDETTMFKCKEFCDQGERIRHFFEVVVKSLGTKDSDHVHSMSRHIGRIHYYKGINFGADNWLAFKNATMMQMSVWQKRSSFFTSKEDSAAQIMARERPRHHSLEVPGLRNSPSMNMHCSNSLGLLAWNKLMSIIIREMKKGFLEEAQRSCNELSTASSE</sequence>
<evidence type="ECO:0000313" key="2">
    <source>
        <dbReference type="Proteomes" id="UP000218231"/>
    </source>
</evidence>
<keyword evidence="2" id="KW-1185">Reference proteome</keyword>
<dbReference type="SUPFAM" id="SSF46458">
    <property type="entry name" value="Globin-like"/>
    <property type="match status" value="1"/>
</dbReference>
<dbReference type="InterPro" id="IPR009050">
    <property type="entry name" value="Globin-like_sf"/>
</dbReference>
<dbReference type="CDD" id="cd01040">
    <property type="entry name" value="Mb-like"/>
    <property type="match status" value="1"/>
</dbReference>
<dbReference type="STRING" id="2018661.A0A2A2K3L0"/>
<organism evidence="1 2">
    <name type="scientific">Diploscapter pachys</name>
    <dbReference type="NCBI Taxonomy" id="2018661"/>
    <lineage>
        <taxon>Eukaryota</taxon>
        <taxon>Metazoa</taxon>
        <taxon>Ecdysozoa</taxon>
        <taxon>Nematoda</taxon>
        <taxon>Chromadorea</taxon>
        <taxon>Rhabditida</taxon>
        <taxon>Rhabditina</taxon>
        <taxon>Rhabditomorpha</taxon>
        <taxon>Rhabditoidea</taxon>
        <taxon>Rhabditidae</taxon>
        <taxon>Diploscapter</taxon>
    </lineage>
</organism>
<dbReference type="Proteomes" id="UP000218231">
    <property type="component" value="Unassembled WGS sequence"/>
</dbReference>
<name>A0A2A2K3L0_9BILA</name>
<comment type="caution">
    <text evidence="1">The sequence shown here is derived from an EMBL/GenBank/DDBJ whole genome shotgun (WGS) entry which is preliminary data.</text>
</comment>
<dbReference type="EMBL" id="LIAE01009741">
    <property type="protein sequence ID" value="PAV68525.1"/>
    <property type="molecule type" value="Genomic_DNA"/>
</dbReference>
<gene>
    <name evidence="1" type="ORF">WR25_02973</name>
</gene>
<dbReference type="GO" id="GO:0020037">
    <property type="term" value="F:heme binding"/>
    <property type="evidence" value="ECO:0007669"/>
    <property type="project" value="InterPro"/>
</dbReference>
<dbReference type="GO" id="GO:0019825">
    <property type="term" value="F:oxygen binding"/>
    <property type="evidence" value="ECO:0007669"/>
    <property type="project" value="InterPro"/>
</dbReference>
<protein>
    <submittedName>
        <fullName evidence="1">Uncharacterized protein</fullName>
    </submittedName>
</protein>
<evidence type="ECO:0000313" key="1">
    <source>
        <dbReference type="EMBL" id="PAV68525.1"/>
    </source>
</evidence>
<dbReference type="InterPro" id="IPR012292">
    <property type="entry name" value="Globin/Proto"/>
</dbReference>
<dbReference type="OrthoDB" id="5781000at2759"/>
<accession>A0A2A2K3L0</accession>
<dbReference type="InterPro" id="IPR044399">
    <property type="entry name" value="Mb-like_M"/>
</dbReference>
<reference evidence="1 2" key="1">
    <citation type="journal article" date="2017" name="Curr. Biol.">
        <title>Genome architecture and evolution of a unichromosomal asexual nematode.</title>
        <authorList>
            <person name="Fradin H."/>
            <person name="Zegar C."/>
            <person name="Gutwein M."/>
            <person name="Lucas J."/>
            <person name="Kovtun M."/>
            <person name="Corcoran D."/>
            <person name="Baugh L.R."/>
            <person name="Kiontke K."/>
            <person name="Gunsalus K."/>
            <person name="Fitch D.H."/>
            <person name="Piano F."/>
        </authorList>
    </citation>
    <scope>NUCLEOTIDE SEQUENCE [LARGE SCALE GENOMIC DNA]</scope>
    <source>
        <strain evidence="1">PF1309</strain>
    </source>
</reference>
<proteinExistence type="predicted"/>